<reference evidence="1" key="1">
    <citation type="journal article" date="2022" name="bioRxiv">
        <title>Sequencing and chromosome-scale assembly of the giantPleurodeles waltlgenome.</title>
        <authorList>
            <person name="Brown T."/>
            <person name="Elewa A."/>
            <person name="Iarovenko S."/>
            <person name="Subramanian E."/>
            <person name="Araus A.J."/>
            <person name="Petzold A."/>
            <person name="Susuki M."/>
            <person name="Suzuki K.-i.T."/>
            <person name="Hayashi T."/>
            <person name="Toyoda A."/>
            <person name="Oliveira C."/>
            <person name="Osipova E."/>
            <person name="Leigh N.D."/>
            <person name="Simon A."/>
            <person name="Yun M.H."/>
        </authorList>
    </citation>
    <scope>NUCLEOTIDE SEQUENCE</scope>
    <source>
        <strain evidence="1">20211129_DDA</strain>
        <tissue evidence="1">Liver</tissue>
    </source>
</reference>
<dbReference type="EMBL" id="JANPWB010000010">
    <property type="protein sequence ID" value="KAJ1136840.1"/>
    <property type="molecule type" value="Genomic_DNA"/>
</dbReference>
<name>A0AAV7QCF6_PLEWA</name>
<accession>A0AAV7QCF6</accession>
<evidence type="ECO:0000313" key="2">
    <source>
        <dbReference type="Proteomes" id="UP001066276"/>
    </source>
</evidence>
<evidence type="ECO:0000313" key="1">
    <source>
        <dbReference type="EMBL" id="KAJ1136840.1"/>
    </source>
</evidence>
<dbReference type="Proteomes" id="UP001066276">
    <property type="component" value="Chromosome 6"/>
</dbReference>
<dbReference type="AlphaFoldDB" id="A0AAV7QCF6"/>
<gene>
    <name evidence="1" type="ORF">NDU88_003254</name>
</gene>
<keyword evidence="2" id="KW-1185">Reference proteome</keyword>
<organism evidence="1 2">
    <name type="scientific">Pleurodeles waltl</name>
    <name type="common">Iberian ribbed newt</name>
    <dbReference type="NCBI Taxonomy" id="8319"/>
    <lineage>
        <taxon>Eukaryota</taxon>
        <taxon>Metazoa</taxon>
        <taxon>Chordata</taxon>
        <taxon>Craniata</taxon>
        <taxon>Vertebrata</taxon>
        <taxon>Euteleostomi</taxon>
        <taxon>Amphibia</taxon>
        <taxon>Batrachia</taxon>
        <taxon>Caudata</taxon>
        <taxon>Salamandroidea</taxon>
        <taxon>Salamandridae</taxon>
        <taxon>Pleurodelinae</taxon>
        <taxon>Pleurodeles</taxon>
    </lineage>
</organism>
<comment type="caution">
    <text evidence="1">The sequence shown here is derived from an EMBL/GenBank/DDBJ whole genome shotgun (WGS) entry which is preliminary data.</text>
</comment>
<sequence length="70" mass="7340">MSVTVWSGCGGGRGPFYGPRARRVPVFRPRIALVTAVGAGAQTWASVLTANQSPELGFGSRCKFSSAHCN</sequence>
<protein>
    <submittedName>
        <fullName evidence="1">Uncharacterized protein</fullName>
    </submittedName>
</protein>
<proteinExistence type="predicted"/>